<proteinExistence type="predicted"/>
<evidence type="ECO:0000313" key="1">
    <source>
        <dbReference type="Proteomes" id="UP000036681"/>
    </source>
</evidence>
<organism evidence="1 2">
    <name type="scientific">Ascaris lumbricoides</name>
    <name type="common">Giant roundworm</name>
    <dbReference type="NCBI Taxonomy" id="6252"/>
    <lineage>
        <taxon>Eukaryota</taxon>
        <taxon>Metazoa</taxon>
        <taxon>Ecdysozoa</taxon>
        <taxon>Nematoda</taxon>
        <taxon>Chromadorea</taxon>
        <taxon>Rhabditida</taxon>
        <taxon>Spirurina</taxon>
        <taxon>Ascaridomorpha</taxon>
        <taxon>Ascaridoidea</taxon>
        <taxon>Ascarididae</taxon>
        <taxon>Ascaris</taxon>
    </lineage>
</organism>
<dbReference type="Proteomes" id="UP000036681">
    <property type="component" value="Unplaced"/>
</dbReference>
<name>A0A0M3I1R5_ASCLU</name>
<evidence type="ECO:0000313" key="2">
    <source>
        <dbReference type="WBParaSite" id="ALUE_0001027901-mRNA-1"/>
    </source>
</evidence>
<sequence>MLQPEEKDEVQHAATRVIPSAKSGNVKLSALRYFFVATSRHLCYQDYIKEDVANMLGSHSCLMDSTPPVERQKVADSSISMPLSFSKCPFSKIRLSTDVSADRRSEKRSDSPFGTHFCPITSHILKLGNFI</sequence>
<accession>A0A0M3I1R5</accession>
<keyword evidence="1" id="KW-1185">Reference proteome</keyword>
<dbReference type="AlphaFoldDB" id="A0A0M3I1R5"/>
<reference evidence="2" key="1">
    <citation type="submission" date="2017-02" db="UniProtKB">
        <authorList>
            <consortium name="WormBaseParasite"/>
        </authorList>
    </citation>
    <scope>IDENTIFICATION</scope>
</reference>
<dbReference type="WBParaSite" id="ALUE_0001027901-mRNA-1">
    <property type="protein sequence ID" value="ALUE_0001027901-mRNA-1"/>
    <property type="gene ID" value="ALUE_0001027901"/>
</dbReference>
<protein>
    <submittedName>
        <fullName evidence="2">Uncharacterized protein</fullName>
    </submittedName>
</protein>